<evidence type="ECO:0008006" key="5">
    <source>
        <dbReference type="Google" id="ProtNLM"/>
    </source>
</evidence>
<keyword evidence="4" id="KW-1185">Reference proteome</keyword>
<evidence type="ECO:0000256" key="2">
    <source>
        <dbReference type="SAM" id="MobiDB-lite"/>
    </source>
</evidence>
<reference evidence="3 4" key="1">
    <citation type="submission" date="2021-01" db="EMBL/GenBank/DDBJ databases">
        <title>Whole genome shotgun sequence of Planobispora siamensis NBRC 107568.</title>
        <authorList>
            <person name="Komaki H."/>
            <person name="Tamura T."/>
        </authorList>
    </citation>
    <scope>NUCLEOTIDE SEQUENCE [LARGE SCALE GENOMIC DNA]</scope>
    <source>
        <strain evidence="3 4">NBRC 107568</strain>
    </source>
</reference>
<proteinExistence type="predicted"/>
<protein>
    <recommendedName>
        <fullName evidence="5">Core-binding (CB) domain-containing protein</fullName>
    </recommendedName>
</protein>
<evidence type="ECO:0000256" key="1">
    <source>
        <dbReference type="ARBA" id="ARBA00023172"/>
    </source>
</evidence>
<accession>A0A8J3SS94</accession>
<evidence type="ECO:0000313" key="4">
    <source>
        <dbReference type="Proteomes" id="UP000619788"/>
    </source>
</evidence>
<feature type="region of interest" description="Disordered" evidence="2">
    <location>
        <begin position="106"/>
        <end position="130"/>
    </location>
</feature>
<comment type="caution">
    <text evidence="3">The sequence shown here is derived from an EMBL/GenBank/DDBJ whole genome shotgun (WGS) entry which is preliminary data.</text>
</comment>
<dbReference type="EMBL" id="BOOJ01000100">
    <property type="protein sequence ID" value="GIH97780.1"/>
    <property type="molecule type" value="Genomic_DNA"/>
</dbReference>
<dbReference type="AlphaFoldDB" id="A0A8J3SS94"/>
<name>A0A8J3SS94_9ACTN</name>
<dbReference type="GO" id="GO:0006310">
    <property type="term" value="P:DNA recombination"/>
    <property type="evidence" value="ECO:0007669"/>
    <property type="project" value="UniProtKB-KW"/>
</dbReference>
<evidence type="ECO:0000313" key="3">
    <source>
        <dbReference type="EMBL" id="GIH97780.1"/>
    </source>
</evidence>
<dbReference type="GO" id="GO:0015074">
    <property type="term" value="P:DNA integration"/>
    <property type="evidence" value="ECO:0007669"/>
    <property type="project" value="InterPro"/>
</dbReference>
<keyword evidence="1" id="KW-0233">DNA recombination</keyword>
<dbReference type="Gene3D" id="1.10.443.10">
    <property type="entry name" value="Intergrase catalytic core"/>
    <property type="match status" value="1"/>
</dbReference>
<sequence>MASSPDRPPASCIDCLAWGVLNGRRCAACTLWRHNKHRHQEDVCTGCGRTELIGKGYCRLCWNQARAEARASGEPGVRAIASNFLTQVGAFHQLFFAGMQISKGATTTPERRYDRRGAPRKPPPAPAHRPRGRWIQTKLLDVGRDFTRFDEDTNADLGNPWLAWGIHLAHQIGEAHGWRRGTRYDVRRGLIIVLSFHAAGDVVRYSELFPAMRALEISVERVAEVLTAMGVFLDDRTASFENWLERKLDGLTDGIRQPAEAWLRTMREGGPRTKPRDPATVWNHMSHLRSTLLTWSQRYDHLREVTGDDVLAALDTLTGSRRANLLVSLRSLFAFAKKTGKVFRDPTRGIRVGQHPYRLAQRLDQDDVDRATEAATTPAARLVLMLAAVHAARTGAIRALLLDDVDLGNRRLTIAGRTRPIDEFSHQILTEWLGYRRTRWPNTANPHLLINQMSAHGTGPVSTIDFAKKKLRGQAVTLERLRVDRQLEEALASGPDPLHLAAVFGLDPKTAIRYAENARALLVTMVEEQDSAGRDEPKGPRPI</sequence>
<dbReference type="InterPro" id="IPR013762">
    <property type="entry name" value="Integrase-like_cat_sf"/>
</dbReference>
<organism evidence="3 4">
    <name type="scientific">Planobispora siamensis</name>
    <dbReference type="NCBI Taxonomy" id="936338"/>
    <lineage>
        <taxon>Bacteria</taxon>
        <taxon>Bacillati</taxon>
        <taxon>Actinomycetota</taxon>
        <taxon>Actinomycetes</taxon>
        <taxon>Streptosporangiales</taxon>
        <taxon>Streptosporangiaceae</taxon>
        <taxon>Planobispora</taxon>
    </lineage>
</organism>
<gene>
    <name evidence="3" type="ORF">Psi01_84100</name>
</gene>
<dbReference type="SUPFAM" id="SSF56349">
    <property type="entry name" value="DNA breaking-rejoining enzymes"/>
    <property type="match status" value="1"/>
</dbReference>
<dbReference type="InterPro" id="IPR011010">
    <property type="entry name" value="DNA_brk_join_enz"/>
</dbReference>
<dbReference type="Proteomes" id="UP000619788">
    <property type="component" value="Unassembled WGS sequence"/>
</dbReference>
<dbReference type="GO" id="GO:0003677">
    <property type="term" value="F:DNA binding"/>
    <property type="evidence" value="ECO:0007669"/>
    <property type="project" value="InterPro"/>
</dbReference>